<evidence type="ECO:0000256" key="2">
    <source>
        <dbReference type="SAM" id="SignalP"/>
    </source>
</evidence>
<dbReference type="SUPFAM" id="SSF53474">
    <property type="entry name" value="alpha/beta-Hydrolases"/>
    <property type="match status" value="1"/>
</dbReference>
<dbReference type="KEGG" id="ccs:CCNA_02383"/>
<dbReference type="PhylomeDB" id="A0A0H3CAB5"/>
<dbReference type="RefSeq" id="WP_010920157.1">
    <property type="nucleotide sequence ID" value="NC_011916.1"/>
</dbReference>
<gene>
    <name evidence="4" type="ordered locus">CCNA_02383</name>
</gene>
<evidence type="ECO:0000259" key="3">
    <source>
        <dbReference type="Pfam" id="PF20434"/>
    </source>
</evidence>
<sequence length="289" mass="30524">MVELKVSRRAGLAALAATVTAACSPLSIFATVTPKDAARREAKGARYTDGPRGGVDIYAPPIAHGPAPVAVFFYGGSWDSGRRGDYGWAARAIAAQGFLTLAPDYRLYPEVRYPDFLDDCAKAVRWAVDNAAALGGDPERIVLIGHSAGAYNAAMLALDPRYLRGVGVDPGAVRAFAGLSGPYDFLPLKGAITERTFGGAADLAATQPVSFARADAPAAFLATGDKDTTVYPRNTRKLAAALRDKGARVEERHYPGVDHAGAVLALSRPFRRKATLLTDMTAFLKDVTA</sequence>
<dbReference type="EC" id="3.1.1.3" evidence="4"/>
<dbReference type="Gene3D" id="3.40.50.1820">
    <property type="entry name" value="alpha/beta hydrolase"/>
    <property type="match status" value="1"/>
</dbReference>
<dbReference type="GO" id="GO:0004806">
    <property type="term" value="F:triacylglycerol lipase activity"/>
    <property type="evidence" value="ECO:0007669"/>
    <property type="project" value="UniProtKB-EC"/>
</dbReference>
<keyword evidence="2" id="KW-0732">Signal</keyword>
<dbReference type="GeneID" id="7332338"/>
<dbReference type="Proteomes" id="UP000001364">
    <property type="component" value="Chromosome"/>
</dbReference>
<dbReference type="PROSITE" id="PS51257">
    <property type="entry name" value="PROKAR_LIPOPROTEIN"/>
    <property type="match status" value="1"/>
</dbReference>
<dbReference type="InterPro" id="IPR050300">
    <property type="entry name" value="GDXG_lipolytic_enzyme"/>
</dbReference>
<dbReference type="SMR" id="A0A0H3CAB5"/>
<organism evidence="4 5">
    <name type="scientific">Caulobacter vibrioides (strain NA1000 / CB15N)</name>
    <name type="common">Caulobacter crescentus</name>
    <dbReference type="NCBI Taxonomy" id="565050"/>
    <lineage>
        <taxon>Bacteria</taxon>
        <taxon>Pseudomonadati</taxon>
        <taxon>Pseudomonadota</taxon>
        <taxon>Alphaproteobacteria</taxon>
        <taxon>Caulobacterales</taxon>
        <taxon>Caulobacteraceae</taxon>
        <taxon>Caulobacter</taxon>
    </lineage>
</organism>
<dbReference type="PATRIC" id="fig|565050.3.peg.2334"/>
<dbReference type="EMBL" id="CP001340">
    <property type="protein sequence ID" value="ACL95848.1"/>
    <property type="molecule type" value="Genomic_DNA"/>
</dbReference>
<dbReference type="RefSeq" id="YP_002517756.1">
    <property type="nucleotide sequence ID" value="NC_011916.1"/>
</dbReference>
<dbReference type="PANTHER" id="PTHR48081">
    <property type="entry name" value="AB HYDROLASE SUPERFAMILY PROTEIN C4A8.06C"/>
    <property type="match status" value="1"/>
</dbReference>
<keyword evidence="1 4" id="KW-0378">Hydrolase</keyword>
<proteinExistence type="predicted"/>
<name>A0A0H3CAB5_CAUVN</name>
<keyword evidence="5" id="KW-1185">Reference proteome</keyword>
<feature type="domain" description="BD-FAE-like" evidence="3">
    <location>
        <begin position="55"/>
        <end position="242"/>
    </location>
</feature>
<evidence type="ECO:0000313" key="5">
    <source>
        <dbReference type="Proteomes" id="UP000001364"/>
    </source>
</evidence>
<dbReference type="HOGENOM" id="CLU_012494_4_1_5"/>
<dbReference type="OrthoDB" id="9771666at2"/>
<feature type="chain" id="PRO_5002606103" evidence="2">
    <location>
        <begin position="22"/>
        <end position="289"/>
    </location>
</feature>
<dbReference type="AlphaFoldDB" id="A0A0H3CAB5"/>
<dbReference type="Pfam" id="PF20434">
    <property type="entry name" value="BD-FAE"/>
    <property type="match status" value="1"/>
</dbReference>
<dbReference type="InterPro" id="IPR029058">
    <property type="entry name" value="AB_hydrolase_fold"/>
</dbReference>
<reference evidence="4 5" key="1">
    <citation type="journal article" date="2010" name="J. Bacteriol.">
        <title>The genetic basis of laboratory adaptation in Caulobacter crescentus.</title>
        <authorList>
            <person name="Marks M.E."/>
            <person name="Castro-Rojas C.M."/>
            <person name="Teiling C."/>
            <person name="Du L."/>
            <person name="Kapatral V."/>
            <person name="Walunas T.L."/>
            <person name="Crosson S."/>
        </authorList>
    </citation>
    <scope>NUCLEOTIDE SEQUENCE [LARGE SCALE GENOMIC DNA]</scope>
    <source>
        <strain evidence="5">NA1000 / CB15N</strain>
    </source>
</reference>
<dbReference type="PANTHER" id="PTHR48081:SF9">
    <property type="entry name" value="CARBOXYLESTERASE"/>
    <property type="match status" value="1"/>
</dbReference>
<accession>A0A0H3CAB5</accession>
<dbReference type="InterPro" id="IPR049492">
    <property type="entry name" value="BD-FAE-like_dom"/>
</dbReference>
<evidence type="ECO:0000256" key="1">
    <source>
        <dbReference type="ARBA" id="ARBA00022801"/>
    </source>
</evidence>
<feature type="signal peptide" evidence="2">
    <location>
        <begin position="1"/>
        <end position="21"/>
    </location>
</feature>
<evidence type="ECO:0000313" key="4">
    <source>
        <dbReference type="EMBL" id="ACL95848.1"/>
    </source>
</evidence>
<protein>
    <submittedName>
        <fullName evidence="4">Alpha/beta hydrolase family protein</fullName>
        <ecNumber evidence="4">3.1.1.3</ecNumber>
    </submittedName>
</protein>